<dbReference type="Gene3D" id="3.40.50.2000">
    <property type="entry name" value="Glycogen Phosphorylase B"/>
    <property type="match status" value="1"/>
</dbReference>
<dbReference type="SUPFAM" id="SSF53756">
    <property type="entry name" value="UDP-Glycosyltransferase/glycogen phosphorylase"/>
    <property type="match status" value="1"/>
</dbReference>
<reference evidence="1" key="1">
    <citation type="submission" date="2015-10" db="EMBL/GenBank/DDBJ databases">
        <authorList>
            <person name="Gilbert D.G."/>
        </authorList>
    </citation>
    <scope>NUCLEOTIDE SEQUENCE</scope>
</reference>
<organism evidence="1">
    <name type="scientific">hydrothermal vent metagenome</name>
    <dbReference type="NCBI Taxonomy" id="652676"/>
    <lineage>
        <taxon>unclassified sequences</taxon>
        <taxon>metagenomes</taxon>
        <taxon>ecological metagenomes</taxon>
    </lineage>
</organism>
<proteinExistence type="predicted"/>
<name>A0A170PLW7_9ZZZZ</name>
<dbReference type="Pfam" id="PF13692">
    <property type="entry name" value="Glyco_trans_1_4"/>
    <property type="match status" value="1"/>
</dbReference>
<protein>
    <submittedName>
        <fullName evidence="1">Conserved domain protein</fullName>
    </submittedName>
</protein>
<dbReference type="EMBL" id="CZQC01000058">
    <property type="protein sequence ID" value="CUS41936.1"/>
    <property type="molecule type" value="Genomic_DNA"/>
</dbReference>
<evidence type="ECO:0000313" key="1">
    <source>
        <dbReference type="EMBL" id="CUS41936.1"/>
    </source>
</evidence>
<sequence length="426" mass="48420">MYFVPHLVFIVVISVKKLLVVGYVWPEPNSSAAGSRMLQLIACFQSAGYQVTYASAADISPHAIDLASINVRQKSIVLNCSSFDQWVAEVQPDVVLYDRFMMEEQFGWRVSRACPHALQVLDMEDVHCLRHARHEAVKQGEIFDGVAAPMSDIALREVASILRCDITLVISEYEMEWLQSTFAIPAQLLHYSPFMIEHVVPELQPSFEQRQHFIAIGNFRHAPNWDAVLQLKQCWPAIRAQLPQVELHIYGAYPPPKATQLHNTKQGFMVKGWCDDAFDVIKHARVMLAPLRFGAGLKGKLLDAAQCQTPAITSSIGAEGMYGDLEAMAKVCDTESEFIAQAVTLYQSKPQWQLLSEAGAQLIPKRFSMDYHCPLLIELITRVQQQLEQHRRTNFYGAMLRHHSMRSTQYMGQWIEVKNRLQEYSK</sequence>
<dbReference type="AlphaFoldDB" id="A0A170PLW7"/>
<gene>
    <name evidence="1" type="ORF">MGWOODY_Tha2984</name>
</gene>
<accession>A0A170PLW7</accession>